<evidence type="ECO:0000256" key="1">
    <source>
        <dbReference type="ARBA" id="ARBA00004123"/>
    </source>
</evidence>
<evidence type="ECO:0000256" key="3">
    <source>
        <dbReference type="ARBA" id="ARBA00012180"/>
    </source>
</evidence>
<proteinExistence type="inferred from homology"/>
<organism evidence="13 14">
    <name type="scientific">Ranitomeya imitator</name>
    <name type="common">mimic poison frog</name>
    <dbReference type="NCBI Taxonomy" id="111125"/>
    <lineage>
        <taxon>Eukaryota</taxon>
        <taxon>Metazoa</taxon>
        <taxon>Chordata</taxon>
        <taxon>Craniata</taxon>
        <taxon>Vertebrata</taxon>
        <taxon>Euteleostomi</taxon>
        <taxon>Amphibia</taxon>
        <taxon>Batrachia</taxon>
        <taxon>Anura</taxon>
        <taxon>Neobatrachia</taxon>
        <taxon>Hyloidea</taxon>
        <taxon>Dendrobatidae</taxon>
        <taxon>Dendrobatinae</taxon>
        <taxon>Ranitomeya</taxon>
    </lineage>
</organism>
<dbReference type="InterPro" id="IPR058912">
    <property type="entry name" value="HTH_animal"/>
</dbReference>
<evidence type="ECO:0000256" key="5">
    <source>
        <dbReference type="ARBA" id="ARBA00022695"/>
    </source>
</evidence>
<evidence type="ECO:0000256" key="4">
    <source>
        <dbReference type="ARBA" id="ARBA00022679"/>
    </source>
</evidence>
<evidence type="ECO:0000259" key="11">
    <source>
        <dbReference type="PROSITE" id="PS50013"/>
    </source>
</evidence>
<keyword evidence="6" id="KW-0540">Nuclease</keyword>
<feature type="region of interest" description="Disordered" evidence="10">
    <location>
        <begin position="1608"/>
        <end position="1635"/>
    </location>
</feature>
<dbReference type="Pfam" id="PF24626">
    <property type="entry name" value="SH3_Tf2-1"/>
    <property type="match status" value="1"/>
</dbReference>
<feature type="domain" description="Chromo" evidence="11">
    <location>
        <begin position="793"/>
        <end position="824"/>
    </location>
</feature>
<accession>A0ABN9LGL3</accession>
<evidence type="ECO:0000259" key="12">
    <source>
        <dbReference type="PROSITE" id="PS50878"/>
    </source>
</evidence>
<dbReference type="EMBL" id="CAUEEQ010015629">
    <property type="protein sequence ID" value="CAJ0939491.1"/>
    <property type="molecule type" value="Genomic_DNA"/>
</dbReference>
<keyword evidence="9" id="KW-0695">RNA-directed DNA polymerase</keyword>
<dbReference type="PROSITE" id="PS50878">
    <property type="entry name" value="RT_POL"/>
    <property type="match status" value="1"/>
</dbReference>
<dbReference type="InterPro" id="IPR041373">
    <property type="entry name" value="RT_RNaseH"/>
</dbReference>
<dbReference type="CDD" id="cd00024">
    <property type="entry name" value="CD_CSD"/>
    <property type="match status" value="1"/>
</dbReference>
<dbReference type="PROSITE" id="PS50013">
    <property type="entry name" value="CHROMO_2"/>
    <property type="match status" value="1"/>
</dbReference>
<evidence type="ECO:0000256" key="10">
    <source>
        <dbReference type="SAM" id="MobiDB-lite"/>
    </source>
</evidence>
<dbReference type="InterPro" id="IPR043502">
    <property type="entry name" value="DNA/RNA_pol_sf"/>
</dbReference>
<dbReference type="InterPro" id="IPR000477">
    <property type="entry name" value="RT_dom"/>
</dbReference>
<dbReference type="CDD" id="cd09274">
    <property type="entry name" value="RNase_HI_RT_Ty3"/>
    <property type="match status" value="1"/>
</dbReference>
<evidence type="ECO:0000256" key="7">
    <source>
        <dbReference type="ARBA" id="ARBA00022759"/>
    </source>
</evidence>
<dbReference type="InterPro" id="IPR043128">
    <property type="entry name" value="Rev_trsase/Diguanyl_cyclase"/>
</dbReference>
<dbReference type="Pfam" id="PF26215">
    <property type="entry name" value="HTH_animal"/>
    <property type="match status" value="2"/>
</dbReference>
<keyword evidence="7" id="KW-0255">Endonuclease</keyword>
<feature type="domain" description="Reverse transcriptase" evidence="12">
    <location>
        <begin position="237"/>
        <end position="460"/>
    </location>
</feature>
<dbReference type="SMART" id="SM00298">
    <property type="entry name" value="CHROMO"/>
    <property type="match status" value="1"/>
</dbReference>
<dbReference type="Pfam" id="PF00078">
    <property type="entry name" value="RVT_1"/>
    <property type="match status" value="1"/>
</dbReference>
<keyword evidence="14" id="KW-1185">Reference proteome</keyword>
<evidence type="ECO:0000313" key="14">
    <source>
        <dbReference type="Proteomes" id="UP001176940"/>
    </source>
</evidence>
<dbReference type="Gene3D" id="3.30.70.270">
    <property type="match status" value="2"/>
</dbReference>
<dbReference type="EC" id="3.1.26.4" evidence="3"/>
<comment type="subcellular location">
    <subcellularLocation>
        <location evidence="1">Nucleus</location>
    </subcellularLocation>
</comment>
<dbReference type="InterPro" id="IPR056924">
    <property type="entry name" value="SH3_Tf2-1"/>
</dbReference>
<comment type="similarity">
    <text evidence="2">Belongs to the beta type-B retroviral polymerase family. HERV class-II K(HML-2) pol subfamily.</text>
</comment>
<dbReference type="Gene3D" id="2.40.50.40">
    <property type="match status" value="1"/>
</dbReference>
<sequence length="1635" mass="186137">MDPRKGGTSVEFNVEPQDHGPGGSKGGVTDYMSPRHRGAAFSVMVFVDSGAALKLMDFDFAKALWFPLAAVAESSSCDGHDATPLAKNKPQYLDTGQLEPSDCPGVDSVVDRLQQIWTHVVDNLTLSQEKAQRFANRRRLWDLDFQMKCKIYFNLKTTPWIPEQQSNSFSPWLRSKFLNFKNNCKLFLALKPRSSGDPVQQVKIIISLLRGDPQDWAFSLAPGDPALRDVDAFFLALGLLYDEPNSVDQAEKILLALCQGQDEAEIYCQKFRKWSVLTQWNECALAAIFRKGLSEALKDVMVGFPMPAGLNESMSLAIQIDRRLRASWFTKIDLRGAYNLVRIKQGNEWKTAFNTPEGHFEYLVMPFGLSNAPSVFQSFMHDIFREYLDKFLIVYLDDILVFSDDWESHVKQVRMVFQVLRANSLFVKGSKWTLLKSRPFTIGLSRPSLKSLQKFLGFANFYRRFIDNFSTVAKPLTYLTKKGADVVNWSSAAVEAFQELKRRFSSAPVLCQPDVLLPFQVEVDASEIGAGAVLLQRSSDDSVMKPCAFFSRKFSPAERNYDVGNRELLAMKWAFEEWRHWLEGAKHRVVVLTDHKNLTYLESAKRLNLRQARWSLFFFRFDFVVSYLPGSKNVKADALSRSFVPDSPDVPEPAGILKEGVESSDCPGVDTVVDRLQQIWTHVVDNLTLSQEKAQRFANLRRCVGPRLRVGDLVWLSSRYVPMKVSSPKFKPRFIGPYKISEVINPVSFRLALPASFAIHNVFHRSLLRRYVAPVVPSVDPPAPVLVEGELEYVVEKILDSRVSRRKLQYLVKWKGYGQEDNSWVFASDVHAADLEFMLGLNNNGSNIKLTYTYHQKEISFLDITLRVQENGVIYTDMYRKETSVNALLHSSSSHPPSTIRAIPIGQFLRARRICASDSSFERQAVDLGERFRQRGYSRRTVKRGYLRAKHTRRNDLLVEGDKTKAMAWENQPRFISTFNHRWEEMRRIFDKHWSVLTTDPMLRDCLSTRPLMTACRSNNIKDLLVHSHYVAKTQDPFKAGKQKSGFFPCGDCLACRNMVRSSTFTSSDGTREFKIKEHITCSTTFVVYYATCTCKLIYIGLTSRELRVRVREHVRDIKVAKEVEALEDLKPIPKHFRKHHNCNPRDLRVWGIEKIHTGIRGVFRFEEMDFREREKAWLNQLDHVFKEGAGSTADFKSGDISSITNKYKDLLHRRTRLWWNKAFLERYIGCGLIPRGLRVQVFPSFVVNDNEFIQLWEDAASACSKKFMELLASQNEKHLKELDVELNLIQEEINKCLMGCSGITDPIELETLRDLEDLERESLMGVETLPSHVRDTTDVLRRMDGLIVEEDMLLVTADVEQLYTSIRHEDGLRASRFYLESSNLDPDLRELRQGTAMGAACAPSYANLFLGFWERDIFQGGAHSAPSVHQILGWYRYIDDVLFIWHGPVLELQEFMLGLNSNGSNIKLTYTYHQKEISFLDITLRVQENGVIYTDMYRKETSVNALLHSSSSHPPSTIRAIPIGQFLPARRICASDSSFERQAVDLGERFHQRGYSRRTGGTSQISDLTVCTALCQITDLTCSAAGFTVPALSRLCEATSLPSGPGSAAILDPGMEGAGREGSGQVNLLTNQAH</sequence>
<dbReference type="SUPFAM" id="SSF56672">
    <property type="entry name" value="DNA/RNA polymerases"/>
    <property type="match status" value="1"/>
</dbReference>
<dbReference type="InterPro" id="IPR023780">
    <property type="entry name" value="Chromo_domain"/>
</dbReference>
<comment type="caution">
    <text evidence="13">The sequence shown here is derived from an EMBL/GenBank/DDBJ whole genome shotgun (WGS) entry which is preliminary data.</text>
</comment>
<keyword evidence="8" id="KW-0378">Hydrolase</keyword>
<evidence type="ECO:0000256" key="8">
    <source>
        <dbReference type="ARBA" id="ARBA00022801"/>
    </source>
</evidence>
<dbReference type="CDD" id="cd01647">
    <property type="entry name" value="RT_LTR"/>
    <property type="match status" value="1"/>
</dbReference>
<dbReference type="InterPro" id="IPR000953">
    <property type="entry name" value="Chromo/chromo_shadow_dom"/>
</dbReference>
<reference evidence="13" key="1">
    <citation type="submission" date="2023-07" db="EMBL/GenBank/DDBJ databases">
        <authorList>
            <person name="Stuckert A."/>
        </authorList>
    </citation>
    <scope>NUCLEOTIDE SEQUENCE</scope>
</reference>
<protein>
    <recommendedName>
        <fullName evidence="3">ribonuclease H</fullName>
        <ecNumber evidence="3">3.1.26.4</ecNumber>
    </recommendedName>
</protein>
<dbReference type="Proteomes" id="UP001176940">
    <property type="component" value="Unassembled WGS sequence"/>
</dbReference>
<keyword evidence="5" id="KW-0548">Nucleotidyltransferase</keyword>
<feature type="region of interest" description="Disordered" evidence="10">
    <location>
        <begin position="1"/>
        <end position="31"/>
    </location>
</feature>
<feature type="compositionally biased region" description="Polar residues" evidence="10">
    <location>
        <begin position="1625"/>
        <end position="1635"/>
    </location>
</feature>
<dbReference type="Pfam" id="PF17917">
    <property type="entry name" value="RT_RNaseH"/>
    <property type="match status" value="1"/>
</dbReference>
<evidence type="ECO:0000313" key="13">
    <source>
        <dbReference type="EMBL" id="CAJ0939491.1"/>
    </source>
</evidence>
<dbReference type="PANTHER" id="PTHR21301:SF12">
    <property type="match status" value="1"/>
</dbReference>
<evidence type="ECO:0000256" key="6">
    <source>
        <dbReference type="ARBA" id="ARBA00022722"/>
    </source>
</evidence>
<evidence type="ECO:0000256" key="9">
    <source>
        <dbReference type="ARBA" id="ARBA00022918"/>
    </source>
</evidence>
<dbReference type="PANTHER" id="PTHR21301">
    <property type="entry name" value="REVERSE TRANSCRIPTASE"/>
    <property type="match status" value="1"/>
</dbReference>
<evidence type="ECO:0000256" key="2">
    <source>
        <dbReference type="ARBA" id="ARBA00010879"/>
    </source>
</evidence>
<dbReference type="Pfam" id="PF00385">
    <property type="entry name" value="Chromo"/>
    <property type="match status" value="1"/>
</dbReference>
<dbReference type="InterPro" id="IPR016197">
    <property type="entry name" value="Chromo-like_dom_sf"/>
</dbReference>
<name>A0ABN9LGL3_9NEOB</name>
<dbReference type="SUPFAM" id="SSF54160">
    <property type="entry name" value="Chromo domain-like"/>
    <property type="match status" value="1"/>
</dbReference>
<keyword evidence="4" id="KW-0808">Transferase</keyword>
<gene>
    <name evidence="13" type="ORF">RIMI_LOCUS8033832</name>
</gene>